<keyword evidence="1" id="KW-0732">Signal</keyword>
<name>A0A7C9GNF8_9SPHN</name>
<dbReference type="Gene3D" id="2.70.70.10">
    <property type="entry name" value="Glucose Permease (Domain IIA)"/>
    <property type="match status" value="1"/>
</dbReference>
<dbReference type="AlphaFoldDB" id="A0A7C9GNF8"/>
<keyword evidence="4" id="KW-1185">Reference proteome</keyword>
<dbReference type="EMBL" id="WIOL01000002">
    <property type="protein sequence ID" value="MQT16752.1"/>
    <property type="molecule type" value="Genomic_DNA"/>
</dbReference>
<evidence type="ECO:0000313" key="4">
    <source>
        <dbReference type="Proteomes" id="UP000481327"/>
    </source>
</evidence>
<proteinExistence type="predicted"/>
<evidence type="ECO:0000313" key="3">
    <source>
        <dbReference type="EMBL" id="MQT16752.1"/>
    </source>
</evidence>
<dbReference type="PANTHER" id="PTHR21666">
    <property type="entry name" value="PEPTIDASE-RELATED"/>
    <property type="match status" value="1"/>
</dbReference>
<dbReference type="GO" id="GO:0004222">
    <property type="term" value="F:metalloendopeptidase activity"/>
    <property type="evidence" value="ECO:0007669"/>
    <property type="project" value="TreeGrafter"/>
</dbReference>
<protein>
    <submittedName>
        <fullName evidence="3">Peptidoglycan DD-metalloendopeptidase family protein</fullName>
    </submittedName>
</protein>
<dbReference type="Pfam" id="PF01551">
    <property type="entry name" value="Peptidase_M23"/>
    <property type="match status" value="1"/>
</dbReference>
<dbReference type="InterPro" id="IPR050570">
    <property type="entry name" value="Cell_wall_metabolism_enzyme"/>
</dbReference>
<dbReference type="RefSeq" id="WP_152577213.1">
    <property type="nucleotide sequence ID" value="NZ_JAATJI010000001.1"/>
</dbReference>
<sequence>MFQPEYQPSIAAALPAPGRVGSRDDRQWRHRFTPLRNAAGIDLAVDLGDNIGSRGWWIGLGLCGSLCAMALVLAARVPTLLGDVPTEATPAQREAMAPAAIAPLARGAATGITTVPNRRLVEPLADVPERPRLELSASIGRRDSFEATLRRAGVGKDDIAAVSQLLRPVTNPATLPRGTDIDLVLGRRETRSVPRPLESMAFRAAFDMRVAITRANGTLALRRIPIAVDSTPLRVQGQVGNGLKRALSGAGVPAAAVADAIRALGYAVDFQHGVGKRDRFDIIVAQDKAETGEVRFGNLLYAALRRDGKAPIALARFDPGAGSKAGEFFRSTGESAKKGLMRTPVDGARLTSGFGMRFHPLLAFSRMHQGVDFGAPSGSPIMAAASGTVAFAAPHGGHGNYVRLRHNADLTTGYAHMSRFAVKPGQRVTQGQVIGYVGSTGISTGPHLHYEVWLRGKPVSPMQLKFIGGTQLAGADLQRFRAQLARLESLAAVGNRQPTPAKRG</sequence>
<organism evidence="3 4">
    <name type="scientific">Sandarakinorhabdus fusca</name>
    <dbReference type="NCBI Taxonomy" id="1439888"/>
    <lineage>
        <taxon>Bacteria</taxon>
        <taxon>Pseudomonadati</taxon>
        <taxon>Pseudomonadota</taxon>
        <taxon>Alphaproteobacteria</taxon>
        <taxon>Sphingomonadales</taxon>
        <taxon>Sphingosinicellaceae</taxon>
        <taxon>Sandarakinorhabdus</taxon>
    </lineage>
</organism>
<dbReference type="CDD" id="cd12797">
    <property type="entry name" value="M23_peptidase"/>
    <property type="match status" value="1"/>
</dbReference>
<gene>
    <name evidence="3" type="ORF">F3168_05735</name>
</gene>
<evidence type="ECO:0000259" key="2">
    <source>
        <dbReference type="Pfam" id="PF01551"/>
    </source>
</evidence>
<dbReference type="InterPro" id="IPR016047">
    <property type="entry name" value="M23ase_b-sheet_dom"/>
</dbReference>
<dbReference type="PANTHER" id="PTHR21666:SF289">
    <property type="entry name" value="L-ALA--D-GLU ENDOPEPTIDASE"/>
    <property type="match status" value="1"/>
</dbReference>
<dbReference type="Proteomes" id="UP000481327">
    <property type="component" value="Unassembled WGS sequence"/>
</dbReference>
<dbReference type="FunFam" id="2.70.70.10:FF:000006">
    <property type="entry name" value="M23 family peptidase"/>
    <property type="match status" value="1"/>
</dbReference>
<comment type="caution">
    <text evidence="3">The sequence shown here is derived from an EMBL/GenBank/DDBJ whole genome shotgun (WGS) entry which is preliminary data.</text>
</comment>
<reference evidence="3 4" key="1">
    <citation type="submission" date="2019-09" db="EMBL/GenBank/DDBJ databases">
        <title>Polymorphobacter sp. isolated from a lake in China.</title>
        <authorList>
            <person name="Liu Z."/>
        </authorList>
    </citation>
    <scope>NUCLEOTIDE SEQUENCE [LARGE SCALE GENOMIC DNA]</scope>
    <source>
        <strain evidence="3 4">D40P</strain>
    </source>
</reference>
<dbReference type="OrthoDB" id="9815245at2"/>
<dbReference type="Gene3D" id="3.10.450.350">
    <property type="match status" value="1"/>
</dbReference>
<evidence type="ECO:0000256" key="1">
    <source>
        <dbReference type="ARBA" id="ARBA00022729"/>
    </source>
</evidence>
<accession>A0A7C9GNF8</accession>
<dbReference type="InterPro" id="IPR011055">
    <property type="entry name" value="Dup_hybrid_motif"/>
</dbReference>
<feature type="domain" description="M23ase beta-sheet core" evidence="2">
    <location>
        <begin position="366"/>
        <end position="461"/>
    </location>
</feature>
<dbReference type="SUPFAM" id="SSF51261">
    <property type="entry name" value="Duplicated hybrid motif"/>
    <property type="match status" value="1"/>
</dbReference>